<reference evidence="2" key="1">
    <citation type="submission" date="2009-01" db="EMBL/GenBank/DDBJ databases">
        <title>Complete sequence of Anaeromyxobacter dehalogenans 2CP-1.</title>
        <authorList>
            <consortium name="US DOE Joint Genome Institute"/>
            <person name="Lucas S."/>
            <person name="Copeland A."/>
            <person name="Lapidus A."/>
            <person name="Glavina del Rio T."/>
            <person name="Dalin E."/>
            <person name="Tice H."/>
            <person name="Bruce D."/>
            <person name="Goodwin L."/>
            <person name="Pitluck S."/>
            <person name="Saunders E."/>
            <person name="Brettin T."/>
            <person name="Detter J.C."/>
            <person name="Han C."/>
            <person name="Larimer F."/>
            <person name="Land M."/>
            <person name="Hauser L."/>
            <person name="Kyrpides N."/>
            <person name="Ovchinnikova G."/>
            <person name="Beliaev A.S."/>
            <person name="Richardson P."/>
        </authorList>
    </citation>
    <scope>NUCLEOTIDE SEQUENCE</scope>
    <source>
        <strain evidence="2">2CP-1</strain>
    </source>
</reference>
<dbReference type="EMBL" id="CP001359">
    <property type="protein sequence ID" value="ACL64143.1"/>
    <property type="molecule type" value="Genomic_DNA"/>
</dbReference>
<accession>B8JDP8</accession>
<evidence type="ECO:0000313" key="3">
    <source>
        <dbReference type="Proteomes" id="UP000007089"/>
    </source>
</evidence>
<protein>
    <submittedName>
        <fullName evidence="2">Uncharacterized protein</fullName>
    </submittedName>
</protein>
<evidence type="ECO:0000313" key="2">
    <source>
        <dbReference type="EMBL" id="ACL64143.1"/>
    </source>
</evidence>
<evidence type="ECO:0000256" key="1">
    <source>
        <dbReference type="SAM" id="MobiDB-lite"/>
    </source>
</evidence>
<dbReference type="KEGG" id="acp:A2cp1_0790"/>
<proteinExistence type="predicted"/>
<feature type="compositionally biased region" description="Basic and acidic residues" evidence="1">
    <location>
        <begin position="264"/>
        <end position="275"/>
    </location>
</feature>
<feature type="compositionally biased region" description="Basic residues" evidence="1">
    <location>
        <begin position="8"/>
        <end position="20"/>
    </location>
</feature>
<dbReference type="AlphaFoldDB" id="B8JDP8"/>
<name>B8JDP8_ANAD2</name>
<feature type="compositionally biased region" description="Polar residues" evidence="1">
    <location>
        <begin position="69"/>
        <end position="78"/>
    </location>
</feature>
<feature type="compositionally biased region" description="Basic and acidic residues" evidence="1">
    <location>
        <begin position="123"/>
        <end position="135"/>
    </location>
</feature>
<dbReference type="HOGENOM" id="CLU_979745_0_0_7"/>
<sequence length="275" mass="29640">MRGDRPSASRRRRPPRRASPRARGSTVGREALPLALAGFPACAGIDPCTGRRCPSPTRLPRVRGDRPSSWRSARTRTVASPRARGSTPEVNRLVAEHLGFPACAGIDPSAPRSRGPGRRLPRVRGDRPMRERSEPRMSVASPRARGSTRGPACPGPARNGFPACAGIGPSSPRWSSTASRLPRVRGDRPGRTFISTTRSPASPRARGSTVARDAGARARVGFPACAGIDPRATCRCPAGRRLPRVRGDPARRRSSSTRTWLPRVRGDRPRPTSSR</sequence>
<dbReference type="Proteomes" id="UP000007089">
    <property type="component" value="Chromosome"/>
</dbReference>
<dbReference type="AntiFam" id="ANF00057">
    <property type="entry name" value="Translation of E. coli type CRISPR repeat"/>
</dbReference>
<organism evidence="2 3">
    <name type="scientific">Anaeromyxobacter dehalogenans (strain ATCC BAA-258 / DSM 21875 / 2CP-1)</name>
    <dbReference type="NCBI Taxonomy" id="455488"/>
    <lineage>
        <taxon>Bacteria</taxon>
        <taxon>Pseudomonadati</taxon>
        <taxon>Myxococcota</taxon>
        <taxon>Myxococcia</taxon>
        <taxon>Myxococcales</taxon>
        <taxon>Cystobacterineae</taxon>
        <taxon>Anaeromyxobacteraceae</taxon>
        <taxon>Anaeromyxobacter</taxon>
    </lineage>
</organism>
<feature type="region of interest" description="Disordered" evidence="1">
    <location>
        <begin position="44"/>
        <end position="89"/>
    </location>
</feature>
<gene>
    <name evidence="2" type="ordered locus">A2cp1_0790</name>
</gene>
<feature type="region of interest" description="Disordered" evidence="1">
    <location>
        <begin position="233"/>
        <end position="275"/>
    </location>
</feature>
<feature type="region of interest" description="Disordered" evidence="1">
    <location>
        <begin position="1"/>
        <end position="30"/>
    </location>
</feature>
<keyword evidence="3" id="KW-1185">Reference proteome</keyword>
<feature type="region of interest" description="Disordered" evidence="1">
    <location>
        <begin position="102"/>
        <end position="214"/>
    </location>
</feature>